<feature type="transmembrane region" description="Helical" evidence="1">
    <location>
        <begin position="87"/>
        <end position="109"/>
    </location>
</feature>
<keyword evidence="1" id="KW-0472">Membrane</keyword>
<reference evidence="2" key="1">
    <citation type="journal article" date="2015" name="Nature">
        <title>Complex archaea that bridge the gap between prokaryotes and eukaryotes.</title>
        <authorList>
            <person name="Spang A."/>
            <person name="Saw J.H."/>
            <person name="Jorgensen S.L."/>
            <person name="Zaremba-Niedzwiedzka K."/>
            <person name="Martijn J."/>
            <person name="Lind A.E."/>
            <person name="van Eijk R."/>
            <person name="Schleper C."/>
            <person name="Guy L."/>
            <person name="Ettema T.J."/>
        </authorList>
    </citation>
    <scope>NUCLEOTIDE SEQUENCE</scope>
</reference>
<dbReference type="SUPFAM" id="SSF55166">
    <property type="entry name" value="Hedgehog/DD-peptidase"/>
    <property type="match status" value="1"/>
</dbReference>
<dbReference type="InterPro" id="IPR009045">
    <property type="entry name" value="Zn_M74/Hedgehog-like"/>
</dbReference>
<keyword evidence="1" id="KW-0812">Transmembrane</keyword>
<organism evidence="2">
    <name type="scientific">marine sediment metagenome</name>
    <dbReference type="NCBI Taxonomy" id="412755"/>
    <lineage>
        <taxon>unclassified sequences</taxon>
        <taxon>metagenomes</taxon>
        <taxon>ecological metagenomes</taxon>
    </lineage>
</organism>
<comment type="caution">
    <text evidence="2">The sequence shown here is derived from an EMBL/GenBank/DDBJ whole genome shotgun (WGS) entry which is preliminary data.</text>
</comment>
<accession>A0A0F9VN10</accession>
<dbReference type="AlphaFoldDB" id="A0A0F9VN10"/>
<evidence type="ECO:0000313" key="2">
    <source>
        <dbReference type="EMBL" id="KKN67188.1"/>
    </source>
</evidence>
<keyword evidence="1" id="KW-1133">Transmembrane helix</keyword>
<sequence length="146" mass="16655">MSYQFGNRSKTKLASCHPDLQLIAEESLKVSMVDFGVSEGHRSVEKQLEYFNTGKSKIDGIKIKGKHNYQPSMAFDYYAYVKSKPKLAFNTTYLVYLGGVITAVANRLLNEGRISHKVRWGANFDRDNEILEQSFDDTPHIEIEKT</sequence>
<gene>
    <name evidence="2" type="ORF">LCGC14_0463610</name>
</gene>
<name>A0A0F9VN10_9ZZZZ</name>
<dbReference type="EMBL" id="LAZR01000481">
    <property type="protein sequence ID" value="KKN67188.1"/>
    <property type="molecule type" value="Genomic_DNA"/>
</dbReference>
<proteinExistence type="predicted"/>
<dbReference type="Gene3D" id="3.30.1380.10">
    <property type="match status" value="1"/>
</dbReference>
<evidence type="ECO:0000256" key="1">
    <source>
        <dbReference type="SAM" id="Phobius"/>
    </source>
</evidence>
<protein>
    <submittedName>
        <fullName evidence="2">Uncharacterized protein</fullName>
    </submittedName>
</protein>